<organism evidence="2 3">
    <name type="scientific">Hibiscus sabdariffa</name>
    <name type="common">roselle</name>
    <dbReference type="NCBI Taxonomy" id="183260"/>
    <lineage>
        <taxon>Eukaryota</taxon>
        <taxon>Viridiplantae</taxon>
        <taxon>Streptophyta</taxon>
        <taxon>Embryophyta</taxon>
        <taxon>Tracheophyta</taxon>
        <taxon>Spermatophyta</taxon>
        <taxon>Magnoliopsida</taxon>
        <taxon>eudicotyledons</taxon>
        <taxon>Gunneridae</taxon>
        <taxon>Pentapetalae</taxon>
        <taxon>rosids</taxon>
        <taxon>malvids</taxon>
        <taxon>Malvales</taxon>
        <taxon>Malvaceae</taxon>
        <taxon>Malvoideae</taxon>
        <taxon>Hibiscus</taxon>
    </lineage>
</organism>
<reference evidence="2 3" key="1">
    <citation type="journal article" date="2024" name="G3 (Bethesda)">
        <title>Genome assembly of Hibiscus sabdariffa L. provides insights into metabolisms of medicinal natural products.</title>
        <authorList>
            <person name="Kim T."/>
        </authorList>
    </citation>
    <scope>NUCLEOTIDE SEQUENCE [LARGE SCALE GENOMIC DNA]</scope>
    <source>
        <strain evidence="2">TK-2024</strain>
        <tissue evidence="2">Old leaves</tissue>
    </source>
</reference>
<protein>
    <submittedName>
        <fullName evidence="2">Uncharacterized protein</fullName>
    </submittedName>
</protein>
<gene>
    <name evidence="2" type="ORF">V6N11_071099</name>
</gene>
<comment type="caution">
    <text evidence="2">The sequence shown here is derived from an EMBL/GenBank/DDBJ whole genome shotgun (WGS) entry which is preliminary data.</text>
</comment>
<accession>A0ABR2TZ27</accession>
<evidence type="ECO:0000313" key="2">
    <source>
        <dbReference type="EMBL" id="KAK9042738.1"/>
    </source>
</evidence>
<feature type="region of interest" description="Disordered" evidence="1">
    <location>
        <begin position="1"/>
        <end position="43"/>
    </location>
</feature>
<evidence type="ECO:0000256" key="1">
    <source>
        <dbReference type="SAM" id="MobiDB-lite"/>
    </source>
</evidence>
<proteinExistence type="predicted"/>
<name>A0ABR2TZ27_9ROSI</name>
<dbReference type="EMBL" id="JBBPBN010000003">
    <property type="protein sequence ID" value="KAK9042738.1"/>
    <property type="molecule type" value="Genomic_DNA"/>
</dbReference>
<keyword evidence="3" id="KW-1185">Reference proteome</keyword>
<evidence type="ECO:0000313" key="3">
    <source>
        <dbReference type="Proteomes" id="UP001396334"/>
    </source>
</evidence>
<feature type="compositionally biased region" description="Polar residues" evidence="1">
    <location>
        <begin position="34"/>
        <end position="43"/>
    </location>
</feature>
<sequence length="127" mass="13665">MSSVQNSNFFPVDAPTTEQGGLVSNVPLHDQHDFTSVNRSQVTGDVQHVGSVSQSQEPDPDLGAASASVQPVVELPAYPKTSSFVGHILNEEVPSTTQPNRLVQESDQHVLSFVVDDVSKKRAKLKS</sequence>
<dbReference type="Proteomes" id="UP001396334">
    <property type="component" value="Unassembled WGS sequence"/>
</dbReference>